<evidence type="ECO:0000313" key="2">
    <source>
        <dbReference type="Proteomes" id="UP000019423"/>
    </source>
</evidence>
<dbReference type="Proteomes" id="UP000019423">
    <property type="component" value="Chromosome"/>
</dbReference>
<dbReference type="PATRIC" id="fig|1227739.3.peg.1623"/>
<dbReference type="EMBL" id="CP007145">
    <property type="protein sequence ID" value="AHJ96983.1"/>
    <property type="molecule type" value="Genomic_DNA"/>
</dbReference>
<sequence>MRFLVLFVLLILGAANRPQPQPAPLSDAISALLRSVTPFNG</sequence>
<dbReference type="STRING" id="1227739.Hsw_1388"/>
<gene>
    <name evidence="1" type="ORF">Hsw_1388</name>
</gene>
<accession>W8EWQ4</accession>
<dbReference type="AlphaFoldDB" id="W8EWQ4"/>
<dbReference type="KEGG" id="hsw:Hsw_1388"/>
<keyword evidence="2" id="KW-1185">Reference proteome</keyword>
<name>W8EWQ4_9BACT</name>
<evidence type="ECO:0000313" key="1">
    <source>
        <dbReference type="EMBL" id="AHJ96983.1"/>
    </source>
</evidence>
<protein>
    <submittedName>
        <fullName evidence="1">Uncharacterized protein</fullName>
    </submittedName>
</protein>
<reference evidence="1 2" key="1">
    <citation type="submission" date="2014-01" db="EMBL/GenBank/DDBJ databases">
        <title>Complete genome sequence of ionizing-radiation resistance bacterium Hymenobacter swuensis DY53.</title>
        <authorList>
            <person name="Jung J.-H."/>
            <person name="Jeong S.-W."/>
            <person name="Joe M.-H."/>
            <person name="Cho y.-j."/>
            <person name="Kim M.-K."/>
            <person name="Lim S.-Y."/>
        </authorList>
    </citation>
    <scope>NUCLEOTIDE SEQUENCE [LARGE SCALE GENOMIC DNA]</scope>
    <source>
        <strain evidence="1 2">DY53</strain>
    </source>
</reference>
<organism evidence="1 2">
    <name type="scientific">Hymenobacter swuensis DY53</name>
    <dbReference type="NCBI Taxonomy" id="1227739"/>
    <lineage>
        <taxon>Bacteria</taxon>
        <taxon>Pseudomonadati</taxon>
        <taxon>Bacteroidota</taxon>
        <taxon>Cytophagia</taxon>
        <taxon>Cytophagales</taxon>
        <taxon>Hymenobacteraceae</taxon>
        <taxon>Hymenobacter</taxon>
    </lineage>
</organism>
<dbReference type="HOGENOM" id="CLU_3271266_0_0_10"/>
<proteinExistence type="predicted"/>